<dbReference type="PANTHER" id="PTHR30273">
    <property type="entry name" value="PERIPLASMIC SIGNAL SENSOR AND SIGMA FACTOR ACTIVATOR FECR-RELATED"/>
    <property type="match status" value="1"/>
</dbReference>
<proteinExistence type="predicted"/>
<dbReference type="InterPro" id="IPR012373">
    <property type="entry name" value="Ferrdict_sens_TM"/>
</dbReference>
<dbReference type="PANTHER" id="PTHR30273:SF2">
    <property type="entry name" value="PROTEIN FECR"/>
    <property type="match status" value="1"/>
</dbReference>
<feature type="domain" description="FecR protein" evidence="3">
    <location>
        <begin position="158"/>
        <end position="249"/>
    </location>
</feature>
<dbReference type="Gene3D" id="2.60.120.1440">
    <property type="match status" value="1"/>
</dbReference>
<dbReference type="InterPro" id="IPR006860">
    <property type="entry name" value="FecR"/>
</dbReference>
<dbReference type="AlphaFoldDB" id="A0A0K2G8M4"/>
<dbReference type="Pfam" id="PF16220">
    <property type="entry name" value="DUF4880"/>
    <property type="match status" value="1"/>
</dbReference>
<dbReference type="Proteomes" id="UP000069205">
    <property type="component" value="Chromosome"/>
</dbReference>
<dbReference type="PATRIC" id="fig|42253.5.peg.871"/>
<keyword evidence="2" id="KW-1133">Transmembrane helix</keyword>
<protein>
    <submittedName>
        <fullName evidence="5">Protein FecR, ferric citrate sensor</fullName>
    </submittedName>
</protein>
<evidence type="ECO:0000313" key="5">
    <source>
        <dbReference type="EMBL" id="ALA57326.1"/>
    </source>
</evidence>
<evidence type="ECO:0000256" key="2">
    <source>
        <dbReference type="SAM" id="Phobius"/>
    </source>
</evidence>
<dbReference type="EMBL" id="CP011801">
    <property type="protein sequence ID" value="ALA57326.1"/>
    <property type="molecule type" value="Genomic_DNA"/>
</dbReference>
<dbReference type="PIRSF" id="PIRSF018266">
    <property type="entry name" value="FecR"/>
    <property type="match status" value="1"/>
</dbReference>
<dbReference type="KEGG" id="nmv:NITMOv2_0891"/>
<feature type="domain" description="FecR N-terminal" evidence="4">
    <location>
        <begin position="52"/>
        <end position="94"/>
    </location>
</feature>
<dbReference type="OrthoDB" id="9798846at2"/>
<feature type="compositionally biased region" description="Basic residues" evidence="1">
    <location>
        <begin position="1"/>
        <end position="10"/>
    </location>
</feature>
<sequence>MRAGNARRRTVTNSHTQADSREDICHDRRELSEVLMTQAPHSGSEPSAQLVQEASDWFARLRAETATPRDQAAFARWQAQSAEHRRAYESICALWETLEGPSQALFKRMQGDLPTTRRLSRPRAVGFGRSLRLAAAVAGLVIGAALWLPGALEFWRSDYATAAGERRQVALEDGSTVLLNTDSAVAIPPWQTNRRVTLLKGEASFSVASDPTKPFIVTAQAGTIRVVGTAFTVRHRSDRVTVTVSEGTVTVGADATAESVRVEAGQEVSYGADGIGPVMTADLLKTLAWQRGQLVFTLDPLEAVIEELNRYHHGVVVVADPALRTRIVSGVFTLDDPAQAIRAITRTLHIRSVSWGDRLIVLY</sequence>
<dbReference type="InterPro" id="IPR032623">
    <property type="entry name" value="FecR_N"/>
</dbReference>
<evidence type="ECO:0000259" key="3">
    <source>
        <dbReference type="Pfam" id="PF04773"/>
    </source>
</evidence>
<keyword evidence="2" id="KW-0472">Membrane</keyword>
<feature type="region of interest" description="Disordered" evidence="1">
    <location>
        <begin position="1"/>
        <end position="21"/>
    </location>
</feature>
<evidence type="ECO:0000259" key="4">
    <source>
        <dbReference type="Pfam" id="PF16220"/>
    </source>
</evidence>
<reference evidence="5 6" key="1">
    <citation type="journal article" date="2015" name="Proc. Natl. Acad. Sci. U.S.A.">
        <title>Expanded metabolic versatility of ubiquitous nitrite-oxidizing bacteria from the genus Nitrospira.</title>
        <authorList>
            <person name="Koch H."/>
            <person name="Lucker S."/>
            <person name="Albertsen M."/>
            <person name="Kitzinger K."/>
            <person name="Herbold C."/>
            <person name="Spieck E."/>
            <person name="Nielsen P.H."/>
            <person name="Wagner M."/>
            <person name="Daims H."/>
        </authorList>
    </citation>
    <scope>NUCLEOTIDE SEQUENCE [LARGE SCALE GENOMIC DNA]</scope>
    <source>
        <strain evidence="5 6">NSP M-1</strain>
    </source>
</reference>
<feature type="transmembrane region" description="Helical" evidence="2">
    <location>
        <begin position="130"/>
        <end position="148"/>
    </location>
</feature>
<keyword evidence="2" id="KW-0812">Transmembrane</keyword>
<dbReference type="GO" id="GO:0016989">
    <property type="term" value="F:sigma factor antagonist activity"/>
    <property type="evidence" value="ECO:0007669"/>
    <property type="project" value="TreeGrafter"/>
</dbReference>
<gene>
    <name evidence="5" type="primary">fecR</name>
    <name evidence="5" type="ORF">NITMOv2_0891</name>
</gene>
<dbReference type="STRING" id="42253.NITMOv2_0891"/>
<accession>A0A0K2G8M4</accession>
<evidence type="ECO:0000256" key="1">
    <source>
        <dbReference type="SAM" id="MobiDB-lite"/>
    </source>
</evidence>
<evidence type="ECO:0000313" key="6">
    <source>
        <dbReference type="Proteomes" id="UP000069205"/>
    </source>
</evidence>
<dbReference type="Gene3D" id="3.55.50.30">
    <property type="match status" value="1"/>
</dbReference>
<keyword evidence="6" id="KW-1185">Reference proteome</keyword>
<dbReference type="Pfam" id="PF04773">
    <property type="entry name" value="FecR"/>
    <property type="match status" value="1"/>
</dbReference>
<name>A0A0K2G8M4_NITMO</name>
<organism evidence="5 6">
    <name type="scientific">Nitrospira moscoviensis</name>
    <dbReference type="NCBI Taxonomy" id="42253"/>
    <lineage>
        <taxon>Bacteria</taxon>
        <taxon>Pseudomonadati</taxon>
        <taxon>Nitrospirota</taxon>
        <taxon>Nitrospiria</taxon>
        <taxon>Nitrospirales</taxon>
        <taxon>Nitrospiraceae</taxon>
        <taxon>Nitrospira</taxon>
    </lineage>
</organism>